<dbReference type="InterPro" id="IPR043129">
    <property type="entry name" value="ATPase_NBD"/>
</dbReference>
<dbReference type="AlphaFoldDB" id="A0AA50DK30"/>
<dbReference type="Gene3D" id="3.30.1490.300">
    <property type="match status" value="1"/>
</dbReference>
<reference evidence="1 2" key="1">
    <citation type="submission" date="2023-07" db="EMBL/GenBank/DDBJ databases">
        <title>Pathogenic bacteria of pear tree diseases.</title>
        <authorList>
            <person name="Zhang Z."/>
            <person name="He L."/>
            <person name="Huang R."/>
        </authorList>
    </citation>
    <scope>NUCLEOTIDE SEQUENCE [LARGE SCALE GENOMIC DNA]</scope>
    <source>
        <strain evidence="1 2">DE2</strain>
    </source>
</reference>
<dbReference type="Proteomes" id="UP001228139">
    <property type="component" value="Chromosome"/>
</dbReference>
<keyword evidence="2" id="KW-1185">Reference proteome</keyword>
<accession>A0AA50DK30</accession>
<name>A0AA50DK30_9GAMM</name>
<dbReference type="SUPFAM" id="SSF53067">
    <property type="entry name" value="Actin-like ATPase domain"/>
    <property type="match status" value="1"/>
</dbReference>
<evidence type="ECO:0000313" key="2">
    <source>
        <dbReference type="Proteomes" id="UP001228139"/>
    </source>
</evidence>
<dbReference type="KEGG" id="epi:Q3V30_01755"/>
<protein>
    <submittedName>
        <fullName evidence="1">Pilus assembly protein PilM</fullName>
    </submittedName>
</protein>
<sequence length="275" mass="31139">MAFQTWQVGLDIQNGQLCALGIQRCRNGWQLRHWWQHALPQDTLVNGLLQRPEPLIPLLQRWRKLLPYRLSLRVGFPPQLVLQRQVELPGTQLREPERSRYITAAARRFFPIEPETLALDYRADAEQQQALYITAARRDALQAWLHCLERASLKANVLELTPAALCALSSSLSLTPSAALVHRLHDHWLWYTAQPGHPRWGWCSLQEAPDFAALQQKQLATINAFYYSSVLEEPLPVSAQWLDPLAAFSLKHPPLPQFAGAFSLAAGLALRPGDA</sequence>
<evidence type="ECO:0000313" key="1">
    <source>
        <dbReference type="EMBL" id="WLS79270.1"/>
    </source>
</evidence>
<organism evidence="1 2">
    <name type="scientific">Erwinia pyri</name>
    <dbReference type="NCBI Taxonomy" id="3062598"/>
    <lineage>
        <taxon>Bacteria</taxon>
        <taxon>Pseudomonadati</taxon>
        <taxon>Pseudomonadota</taxon>
        <taxon>Gammaproteobacteria</taxon>
        <taxon>Enterobacterales</taxon>
        <taxon>Erwiniaceae</taxon>
        <taxon>Erwinia</taxon>
    </lineage>
</organism>
<dbReference type="EMBL" id="CP132353">
    <property type="protein sequence ID" value="WLS79270.1"/>
    <property type="molecule type" value="Genomic_DNA"/>
</dbReference>
<dbReference type="Gene3D" id="3.30.420.40">
    <property type="match status" value="1"/>
</dbReference>
<gene>
    <name evidence="1" type="primary">pilM</name>
    <name evidence="1" type="ORF">Q3V30_01755</name>
</gene>
<dbReference type="Pfam" id="PF11104">
    <property type="entry name" value="PilM_2"/>
    <property type="match status" value="1"/>
</dbReference>
<dbReference type="InterPro" id="IPR005883">
    <property type="entry name" value="PilM"/>
</dbReference>
<dbReference type="RefSeq" id="WP_306209892.1">
    <property type="nucleotide sequence ID" value="NZ_CP132353.1"/>
</dbReference>
<proteinExistence type="predicted"/>